<dbReference type="EMBL" id="OY660870">
    <property type="protein sequence ID" value="CAJ1061143.1"/>
    <property type="molecule type" value="Genomic_DNA"/>
</dbReference>
<dbReference type="AlphaFoldDB" id="A0AAV1FJ78"/>
<name>A0AAV1FJ78_XYRNO</name>
<organism evidence="3 4">
    <name type="scientific">Xyrichtys novacula</name>
    <name type="common">Pearly razorfish</name>
    <name type="synonym">Hemipteronotus novacula</name>
    <dbReference type="NCBI Taxonomy" id="13765"/>
    <lineage>
        <taxon>Eukaryota</taxon>
        <taxon>Metazoa</taxon>
        <taxon>Chordata</taxon>
        <taxon>Craniata</taxon>
        <taxon>Vertebrata</taxon>
        <taxon>Euteleostomi</taxon>
        <taxon>Actinopterygii</taxon>
        <taxon>Neopterygii</taxon>
        <taxon>Teleostei</taxon>
        <taxon>Neoteleostei</taxon>
        <taxon>Acanthomorphata</taxon>
        <taxon>Eupercaria</taxon>
        <taxon>Labriformes</taxon>
        <taxon>Labridae</taxon>
        <taxon>Xyrichtys</taxon>
    </lineage>
</organism>
<evidence type="ECO:0000256" key="1">
    <source>
        <dbReference type="SAM" id="SignalP"/>
    </source>
</evidence>
<accession>A0AAV1FJ78</accession>
<dbReference type="Pfam" id="PF00041">
    <property type="entry name" value="fn3"/>
    <property type="match status" value="2"/>
</dbReference>
<dbReference type="PANTHER" id="PTHR47135:SF1">
    <property type="entry name" value="FIBRONECTIN TYPE III DOMAIN-CONTAINING PROTEIN 7"/>
    <property type="match status" value="1"/>
</dbReference>
<keyword evidence="4" id="KW-1185">Reference proteome</keyword>
<dbReference type="SUPFAM" id="SSF49265">
    <property type="entry name" value="Fibronectin type III"/>
    <property type="match status" value="7"/>
</dbReference>
<dbReference type="InterPro" id="IPR003961">
    <property type="entry name" value="FN3_dom"/>
</dbReference>
<dbReference type="Gene3D" id="2.60.40.10">
    <property type="entry name" value="Immunoglobulins"/>
    <property type="match status" value="6"/>
</dbReference>
<dbReference type="PANTHER" id="PTHR47135">
    <property type="entry name" value="FIBRONECTIN TYPE III DOMAIN-CONTAINING PROTEIN 7"/>
    <property type="match status" value="1"/>
</dbReference>
<dbReference type="SMART" id="SM00060">
    <property type="entry name" value="FN3"/>
    <property type="match status" value="9"/>
</dbReference>
<feature type="domain" description="Fibronectin type-III" evidence="2">
    <location>
        <begin position="548"/>
        <end position="632"/>
    </location>
</feature>
<dbReference type="InterPro" id="IPR013783">
    <property type="entry name" value="Ig-like_fold"/>
</dbReference>
<dbReference type="Proteomes" id="UP001178508">
    <property type="component" value="Chromosome 7"/>
</dbReference>
<reference evidence="3" key="1">
    <citation type="submission" date="2023-08" db="EMBL/GenBank/DDBJ databases">
        <authorList>
            <person name="Alioto T."/>
            <person name="Alioto T."/>
            <person name="Gomez Garrido J."/>
        </authorList>
    </citation>
    <scope>NUCLEOTIDE SEQUENCE</scope>
</reference>
<feature type="chain" id="PRO_5043762934" evidence="1">
    <location>
        <begin position="23"/>
        <end position="821"/>
    </location>
</feature>
<gene>
    <name evidence="3" type="ORF">XNOV1_A037672</name>
</gene>
<evidence type="ECO:0000313" key="3">
    <source>
        <dbReference type="EMBL" id="CAJ1061143.1"/>
    </source>
</evidence>
<proteinExistence type="predicted"/>
<keyword evidence="1" id="KW-0732">Signal</keyword>
<dbReference type="PROSITE" id="PS50853">
    <property type="entry name" value="FN3"/>
    <property type="match status" value="3"/>
</dbReference>
<dbReference type="InterPro" id="IPR036116">
    <property type="entry name" value="FN3_sf"/>
</dbReference>
<evidence type="ECO:0000313" key="4">
    <source>
        <dbReference type="Proteomes" id="UP001178508"/>
    </source>
</evidence>
<dbReference type="CDD" id="cd00063">
    <property type="entry name" value="FN3"/>
    <property type="match status" value="4"/>
</dbReference>
<evidence type="ECO:0000259" key="2">
    <source>
        <dbReference type="PROSITE" id="PS50853"/>
    </source>
</evidence>
<feature type="domain" description="Fibronectin type-III" evidence="2">
    <location>
        <begin position="200"/>
        <end position="287"/>
    </location>
</feature>
<protein>
    <submittedName>
        <fullName evidence="3">Fibronectin type III domain-containing protein 7-like isoform X1</fullName>
    </submittedName>
</protein>
<feature type="domain" description="Fibronectin type-III" evidence="2">
    <location>
        <begin position="376"/>
        <end position="461"/>
    </location>
</feature>
<sequence>MGTMKRLVVFVLLSICLKAADSSGIEVSIFSGTERSTLLRWTRYPGASSYQIIVTLRGSPGSPIAFASFGPNTVLGSVNSLSPNTQYTFTVNALDDSLNTLSSAALDSSTTPEMMDPIHTVKEKDSETLIAEFTSVSGANYYIIRVQNNNGVFREDTVSSSPAVIDNLTPYTEYSLSVIAVNEGGRNQPSAPVTAKTILPPPVLSASSPSNDSITVSWPPIAHAVQYSLTVYKLGSSSNMKYNTSNTNLTVSGLDAGSIYYIKGFAWDMEGRQGEKSLYINQTTRPPTPSSVNFTMVMTNGVAGIFVSWELDQEVHGPIEYLVMSDQNLTCNATIGPCILSRVGCGEVHRIEVTSWNSAGPGSPTNPATFITYPCPPDSLTLEESPDENCTLSWDTVAYADSYQAFIKRGDGGEETCNTTTNNNCTFHCQCGYTYLMFVLAFNHAGSSPQGEVLNYTTLPCCPEGVSVSVVSADTLEIMWEASRGAELYETWAADSSEVIRCNDTAPVCALSDLSCDSSYSVRVTPCNEISGCNRACKAHTKDTAPCTPTNLMLNRLNSSTVGVSWTANNRAANYTVSAVGDGDILTCTTSGNSCDITGLNCGSTYEIGVIATSADGQSLPSFTEILETEPCCPLSLTVDQVTQAMTNVTWSHAKGAHSFIVSLTSPRGHARCHTKDSHCLMGCITCGTNYTVTMEAYSHSGRLSNCTHHGFSSSACCPSGVKLYRMAGNSLRVLWRSAGSSHSYVTEMLGSANNYTCTASPGESSCDVSNITCGGVYKVVVAPLTADGSKVQFCPQRYYSVSCTGNNIGTVIYRGKRSVD</sequence>
<feature type="signal peptide" evidence="1">
    <location>
        <begin position="1"/>
        <end position="22"/>
    </location>
</feature>